<reference evidence="2" key="2">
    <citation type="submission" date="2021-04" db="EMBL/GenBank/DDBJ databases">
        <authorList>
            <person name="Gilroy R."/>
        </authorList>
    </citation>
    <scope>NUCLEOTIDE SEQUENCE</scope>
    <source>
        <strain evidence="2">1345</strain>
    </source>
</reference>
<evidence type="ECO:0000313" key="3">
    <source>
        <dbReference type="Proteomes" id="UP000886750"/>
    </source>
</evidence>
<feature type="domain" description="Uroporphyrinogen decarboxylase (URO-D)" evidence="1">
    <location>
        <begin position="124"/>
        <end position="335"/>
    </location>
</feature>
<reference evidence="2" key="1">
    <citation type="journal article" date="2021" name="PeerJ">
        <title>Extensive microbial diversity within the chicken gut microbiome revealed by metagenomics and culture.</title>
        <authorList>
            <person name="Gilroy R."/>
            <person name="Ravi A."/>
            <person name="Getino M."/>
            <person name="Pursley I."/>
            <person name="Horton D.L."/>
            <person name="Alikhan N.F."/>
            <person name="Baker D."/>
            <person name="Gharbi K."/>
            <person name="Hall N."/>
            <person name="Watson M."/>
            <person name="Adriaenssens E.M."/>
            <person name="Foster-Nyarko E."/>
            <person name="Jarju S."/>
            <person name="Secka A."/>
            <person name="Antonio M."/>
            <person name="Oren A."/>
            <person name="Chaudhuri R.R."/>
            <person name="La Ragione R."/>
            <person name="Hildebrand F."/>
            <person name="Pallen M.J."/>
        </authorList>
    </citation>
    <scope>NUCLEOTIDE SEQUENCE</scope>
    <source>
        <strain evidence="2">1345</strain>
    </source>
</reference>
<dbReference type="GO" id="GO:0006779">
    <property type="term" value="P:porphyrin-containing compound biosynthetic process"/>
    <property type="evidence" value="ECO:0007669"/>
    <property type="project" value="InterPro"/>
</dbReference>
<dbReference type="EMBL" id="DXCQ01000002">
    <property type="protein sequence ID" value="HIY96066.1"/>
    <property type="molecule type" value="Genomic_DNA"/>
</dbReference>
<dbReference type="InterPro" id="IPR038071">
    <property type="entry name" value="UROD/MetE-like_sf"/>
</dbReference>
<gene>
    <name evidence="2" type="ORF">H9729_00080</name>
</gene>
<dbReference type="PANTHER" id="PTHR47099">
    <property type="entry name" value="METHYLCOBAMIDE:COM METHYLTRANSFERASE MTBA"/>
    <property type="match status" value="1"/>
</dbReference>
<proteinExistence type="predicted"/>
<dbReference type="PANTHER" id="PTHR47099:SF1">
    <property type="entry name" value="METHYLCOBAMIDE:COM METHYLTRANSFERASE MTBA"/>
    <property type="match status" value="1"/>
</dbReference>
<dbReference type="SUPFAM" id="SSF51726">
    <property type="entry name" value="UROD/MetE-like"/>
    <property type="match status" value="1"/>
</dbReference>
<dbReference type="AlphaFoldDB" id="A0A9D1ZTA6"/>
<protein>
    <recommendedName>
        <fullName evidence="1">Uroporphyrinogen decarboxylase (URO-D) domain-containing protein</fullName>
    </recommendedName>
</protein>
<comment type="caution">
    <text evidence="2">The sequence shown here is derived from an EMBL/GenBank/DDBJ whole genome shotgun (WGS) entry which is preliminary data.</text>
</comment>
<dbReference type="Proteomes" id="UP000886750">
    <property type="component" value="Unassembled WGS sequence"/>
</dbReference>
<evidence type="ECO:0000313" key="2">
    <source>
        <dbReference type="EMBL" id="HIY96066.1"/>
    </source>
</evidence>
<dbReference type="Gene3D" id="3.20.20.210">
    <property type="match status" value="1"/>
</dbReference>
<dbReference type="Pfam" id="PF01208">
    <property type="entry name" value="URO-D"/>
    <property type="match status" value="1"/>
</dbReference>
<dbReference type="InterPro" id="IPR000257">
    <property type="entry name" value="Uroporphyrinogen_deCOase"/>
</dbReference>
<dbReference type="InterPro" id="IPR052024">
    <property type="entry name" value="Methanogen_methyltrans"/>
</dbReference>
<sequence length="341" mass="38642">MIPAAREPNFDNLLKVLQCKEPERPTLFEFYLDNEISEKLTGQKAKSAWDCSWNYEMIIPAMKKAGYDYATMHASDFGFPVVRQQGRTISMSHGVITDEASFMAYPFLDPDACEKGRLAEVEKVLPKGMKVIVFGPSGVLENVISLVGYENLCFMLYDDPELVGRIFAAVGERMVRYYELCMRYDCVGAIISNDDWGFNTGTMLATEDMKKYVYPYHKKIVEAAHKNGRPVILHSCGNLEKVMDDIIEEIGYDGKHSYEDKILPVEEAYEQFGGRIAVLGGIDLDFVCRRTPEEVSERCKKMVERTKCKGYALGTGNSIPNYVPAENFKAMIRAVYPAFDY</sequence>
<organism evidence="2 3">
    <name type="scientific">Candidatus Borkfalkia excrementigallinarum</name>
    <dbReference type="NCBI Taxonomy" id="2838506"/>
    <lineage>
        <taxon>Bacteria</taxon>
        <taxon>Bacillati</taxon>
        <taxon>Bacillota</taxon>
        <taxon>Clostridia</taxon>
        <taxon>Christensenellales</taxon>
        <taxon>Christensenellaceae</taxon>
        <taxon>Candidatus Borkfalkia</taxon>
    </lineage>
</organism>
<accession>A0A9D1ZTA6</accession>
<evidence type="ECO:0000259" key="1">
    <source>
        <dbReference type="Pfam" id="PF01208"/>
    </source>
</evidence>
<dbReference type="GO" id="GO:0004853">
    <property type="term" value="F:uroporphyrinogen decarboxylase activity"/>
    <property type="evidence" value="ECO:0007669"/>
    <property type="project" value="InterPro"/>
</dbReference>
<name>A0A9D1ZTA6_9FIRM</name>